<dbReference type="EMBL" id="JEMY01000073">
    <property type="protein sequence ID" value="EXI84216.1"/>
    <property type="molecule type" value="Genomic_DNA"/>
</dbReference>
<dbReference type="PANTHER" id="PTHR30163">
    <property type="entry name" value="MEMBRANE-BOUND LYTIC MUREIN TRANSGLYCOSYLASE B"/>
    <property type="match status" value="1"/>
</dbReference>
<comment type="caution">
    <text evidence="4">The sequence shown here is derived from an EMBL/GenBank/DDBJ whole genome shotgun (WGS) entry which is preliminary data.</text>
</comment>
<dbReference type="SUPFAM" id="SSF53955">
    <property type="entry name" value="Lysozyme-like"/>
    <property type="match status" value="1"/>
</dbReference>
<name>A0A011P9E0_ACCRE</name>
<dbReference type="NCBIfam" id="TIGR02282">
    <property type="entry name" value="MltB"/>
    <property type="match status" value="1"/>
</dbReference>
<feature type="signal peptide" evidence="2">
    <location>
        <begin position="1"/>
        <end position="27"/>
    </location>
</feature>
<dbReference type="PATRIC" id="fig|1454004.3.peg.4040"/>
<reference evidence="4" key="1">
    <citation type="submission" date="2014-02" db="EMBL/GenBank/DDBJ databases">
        <title>Expanding our view of genomic diversity in Candidatus Accumulibacter clades.</title>
        <authorList>
            <person name="Skennerton C.T."/>
            <person name="Barr J.J."/>
            <person name="Slater F.R."/>
            <person name="Bond P.L."/>
            <person name="Tyson G.W."/>
        </authorList>
    </citation>
    <scope>NUCLEOTIDE SEQUENCE [LARGE SCALE GENOMIC DNA]</scope>
</reference>
<keyword evidence="4" id="KW-0456">Lyase</keyword>
<organism evidence="4 5">
    <name type="scientific">Accumulibacter regalis</name>
    <dbReference type="NCBI Taxonomy" id="522306"/>
    <lineage>
        <taxon>Bacteria</taxon>
        <taxon>Pseudomonadati</taxon>
        <taxon>Pseudomonadota</taxon>
        <taxon>Betaproteobacteria</taxon>
        <taxon>Candidatus Accumulibacter</taxon>
    </lineage>
</organism>
<keyword evidence="2" id="KW-0732">Signal</keyword>
<dbReference type="GO" id="GO:0009253">
    <property type="term" value="P:peptidoglycan catabolic process"/>
    <property type="evidence" value="ECO:0007669"/>
    <property type="project" value="TreeGrafter"/>
</dbReference>
<dbReference type="InterPro" id="IPR023346">
    <property type="entry name" value="Lysozyme-like_dom_sf"/>
</dbReference>
<dbReference type="PANTHER" id="PTHR30163:SF9">
    <property type="entry name" value="MEMBRANE-BOUND LYTIC MUREIN TRANSGLYCOSYLASE B"/>
    <property type="match status" value="1"/>
</dbReference>
<dbReference type="GO" id="GO:0008933">
    <property type="term" value="F:peptidoglycan lytic transglycosylase activity"/>
    <property type="evidence" value="ECO:0007669"/>
    <property type="project" value="TreeGrafter"/>
</dbReference>
<evidence type="ECO:0000313" key="5">
    <source>
        <dbReference type="Proteomes" id="UP000022141"/>
    </source>
</evidence>
<dbReference type="Gene3D" id="1.10.530.10">
    <property type="match status" value="1"/>
</dbReference>
<keyword evidence="5" id="KW-1185">Reference proteome</keyword>
<evidence type="ECO:0000313" key="4">
    <source>
        <dbReference type="EMBL" id="EXI84216.1"/>
    </source>
</evidence>
<dbReference type="InterPro" id="IPR031304">
    <property type="entry name" value="SLT_2"/>
</dbReference>
<dbReference type="STRING" id="1454004.AW11_03938"/>
<proteinExistence type="predicted"/>
<evidence type="ECO:0000256" key="2">
    <source>
        <dbReference type="SAM" id="SignalP"/>
    </source>
</evidence>
<feature type="active site" evidence="1">
    <location>
        <position position="134"/>
    </location>
</feature>
<feature type="domain" description="Transglycosylase SLT" evidence="3">
    <location>
        <begin position="35"/>
        <end position="330"/>
    </location>
</feature>
<dbReference type="AlphaFoldDB" id="A0A011P9E0"/>
<dbReference type="EC" id="4.2.2.-" evidence="4"/>
<dbReference type="eggNOG" id="COG2951">
    <property type="taxonomic scope" value="Bacteria"/>
</dbReference>
<sequence>MKITLTGLLCALLTGLLTTLLPVSGHAQQGPPFSEQAEVQAFIATMHEQHGFDISHLTSQFAAIHSNATVLRLIRPPASPSKQRSWQRYRARFVNGRREAAGQRFWDENGALLQRAEAIYGVPAEIIVAIIGVETEYGQNTGNFGVLEALASLAFDYPPRAEFFRGELEQFLLLARENGVDPLAVQGSYAGAMGIPQFMPSSQRRYAVDFDGDNRVDLRNSTADAIGSVARYLQQYGWQKGAPVAVPARVNGDPAALIAAGIKPVLTVKELLARGVFSAADDDPQRAAALIDLETPGQATEYWLGFDNFYVITRYNRSSFYAMSVFQLAEVLREVRNNRLAATR</sequence>
<dbReference type="Pfam" id="PF13406">
    <property type="entry name" value="SLT_2"/>
    <property type="match status" value="1"/>
</dbReference>
<dbReference type="FunFam" id="1.10.8.350:FF:000001">
    <property type="entry name" value="Lytic murein transglycosylase B"/>
    <property type="match status" value="1"/>
</dbReference>
<accession>A0A011P9E0</accession>
<dbReference type="InterPro" id="IPR043426">
    <property type="entry name" value="MltB-like"/>
</dbReference>
<gene>
    <name evidence="4" type="primary">mltB_2</name>
    <name evidence="4" type="ORF">AW11_03938</name>
</gene>
<dbReference type="Gene3D" id="1.10.8.350">
    <property type="entry name" value="Bacterial muramidase"/>
    <property type="match status" value="1"/>
</dbReference>
<evidence type="ECO:0000256" key="1">
    <source>
        <dbReference type="PIRSR" id="PIRSR611757-1"/>
    </source>
</evidence>
<dbReference type="InterPro" id="IPR011757">
    <property type="entry name" value="Lytic_transglycosylase_MltB"/>
</dbReference>
<dbReference type="Proteomes" id="UP000022141">
    <property type="component" value="Unassembled WGS sequence"/>
</dbReference>
<protein>
    <submittedName>
        <fullName evidence="4">Membrane-bound lytic murein transglycosylase B</fullName>
        <ecNumber evidence="4">4.2.2.-</ecNumber>
    </submittedName>
</protein>
<dbReference type="CDD" id="cd13399">
    <property type="entry name" value="Slt35-like"/>
    <property type="match status" value="1"/>
</dbReference>
<evidence type="ECO:0000259" key="3">
    <source>
        <dbReference type="Pfam" id="PF13406"/>
    </source>
</evidence>
<feature type="chain" id="PRO_5001461236" evidence="2">
    <location>
        <begin position="28"/>
        <end position="344"/>
    </location>
</feature>